<name>A0ABN3A4X2_9ACTN</name>
<proteinExistence type="predicted"/>
<comment type="caution">
    <text evidence="1">The sequence shown here is derived from an EMBL/GenBank/DDBJ whole genome shotgun (WGS) entry which is preliminary data.</text>
</comment>
<sequence length="146" mass="16048">MAYSALPATEAFMPVCYRNLAFAPSERRYSDRSSLLKLCLNLLPTCGPCPVRARCIYQVRPRPSKFDGVAGGRIWFGGDVIATVDGADDRELPLPLNARDICGTSRGIDEHYTRGERYCDDCRALKNSGTEPVQLQLTASTLTTEG</sequence>
<gene>
    <name evidence="1" type="ORF">GCM10009760_52500</name>
</gene>
<organism evidence="1 2">
    <name type="scientific">Kitasatospora kazusensis</name>
    <dbReference type="NCBI Taxonomy" id="407974"/>
    <lineage>
        <taxon>Bacteria</taxon>
        <taxon>Bacillati</taxon>
        <taxon>Actinomycetota</taxon>
        <taxon>Actinomycetes</taxon>
        <taxon>Kitasatosporales</taxon>
        <taxon>Streptomycetaceae</taxon>
        <taxon>Kitasatospora</taxon>
    </lineage>
</organism>
<protein>
    <submittedName>
        <fullName evidence="1">Uncharacterized protein</fullName>
    </submittedName>
</protein>
<evidence type="ECO:0000313" key="1">
    <source>
        <dbReference type="EMBL" id="GAA2154025.1"/>
    </source>
</evidence>
<dbReference type="EMBL" id="BAAANT010000040">
    <property type="protein sequence ID" value="GAA2154025.1"/>
    <property type="molecule type" value="Genomic_DNA"/>
</dbReference>
<accession>A0ABN3A4X2</accession>
<dbReference type="Proteomes" id="UP001422759">
    <property type="component" value="Unassembled WGS sequence"/>
</dbReference>
<dbReference type="RefSeq" id="WP_344468438.1">
    <property type="nucleotide sequence ID" value="NZ_BAAANT010000040.1"/>
</dbReference>
<evidence type="ECO:0000313" key="2">
    <source>
        <dbReference type="Proteomes" id="UP001422759"/>
    </source>
</evidence>
<reference evidence="1 2" key="1">
    <citation type="journal article" date="2019" name="Int. J. Syst. Evol. Microbiol.">
        <title>The Global Catalogue of Microorganisms (GCM) 10K type strain sequencing project: providing services to taxonomists for standard genome sequencing and annotation.</title>
        <authorList>
            <consortium name="The Broad Institute Genomics Platform"/>
            <consortium name="The Broad Institute Genome Sequencing Center for Infectious Disease"/>
            <person name="Wu L."/>
            <person name="Ma J."/>
        </authorList>
    </citation>
    <scope>NUCLEOTIDE SEQUENCE [LARGE SCALE GENOMIC DNA]</scope>
    <source>
        <strain evidence="1 2">JCM 14560</strain>
    </source>
</reference>
<keyword evidence="2" id="KW-1185">Reference proteome</keyword>